<dbReference type="AlphaFoldDB" id="A0AAW3RI81"/>
<comment type="similarity">
    <text evidence="1">Belongs to the glycosyltransferase 2 family.</text>
</comment>
<feature type="transmembrane region" description="Helical" evidence="4">
    <location>
        <begin position="365"/>
        <end position="384"/>
    </location>
</feature>
<name>A0AAW3RI81_LACPN</name>
<evidence type="ECO:0000313" key="7">
    <source>
        <dbReference type="Proteomes" id="UP000076872"/>
    </source>
</evidence>
<dbReference type="SUPFAM" id="SSF53448">
    <property type="entry name" value="Nucleotide-diphospho-sugar transferases"/>
    <property type="match status" value="1"/>
</dbReference>
<sequence>MIIIRVAIMISVVFYLYFIINLLLINHYREPIQSYEKGPTPYELFLVIPVLNEEHVISRTITQLTESLEQLPPTVHAQIIAVDDDSTDHSLLLLTQSSSRFLQILHRTGNQRAGKGAVLNTAVQYIHKTLALKSDPQRTIVGVLDADAFMNTADLTRVLAHFEQEPQLAMIQTSVNIYNQPNWLTKMQNFEFMGVNNATQQLRNRLGQGIASGNGQFVRLDLALQNPWGNSLLEDLEFTLRTWLLGGTRTAFDHTLVVQQEAVEQLRPFFRQRVRWCQGAVQCMRYLPALWRSGRLNHFQKLDTTFWILMPISGCIVPLTSLITLVVLVSRSLQHWQVGWHLITLVVLVSRSLQHWQVGWHHLAIGTLLVIAFSACLVLAALYQRNCAVVKQPVGFLDALKQSLTFQAFLLIISLTPYVAIYRQLRGQTGWAKTHHGVTTRVAKYPDTGLKRSY</sequence>
<dbReference type="Pfam" id="PF00535">
    <property type="entry name" value="Glycos_transf_2"/>
    <property type="match status" value="1"/>
</dbReference>
<keyword evidence="4" id="KW-0812">Transmembrane</keyword>
<dbReference type="Proteomes" id="UP000076872">
    <property type="component" value="Unassembled WGS sequence"/>
</dbReference>
<evidence type="ECO:0000313" key="6">
    <source>
        <dbReference type="EMBL" id="KZV02891.1"/>
    </source>
</evidence>
<dbReference type="PANTHER" id="PTHR43630">
    <property type="entry name" value="POLY-BETA-1,6-N-ACETYL-D-GLUCOSAMINE SYNTHASE"/>
    <property type="match status" value="1"/>
</dbReference>
<keyword evidence="2" id="KW-0328">Glycosyltransferase</keyword>
<feature type="transmembrane region" description="Helical" evidence="4">
    <location>
        <begin position="305"/>
        <end position="329"/>
    </location>
</feature>
<dbReference type="InterPro" id="IPR001173">
    <property type="entry name" value="Glyco_trans_2-like"/>
</dbReference>
<organism evidence="6 7">
    <name type="scientific">Lactiplantibacillus plantarum</name>
    <name type="common">Lactobacillus plantarum</name>
    <dbReference type="NCBI Taxonomy" id="1590"/>
    <lineage>
        <taxon>Bacteria</taxon>
        <taxon>Bacillati</taxon>
        <taxon>Bacillota</taxon>
        <taxon>Bacilli</taxon>
        <taxon>Lactobacillales</taxon>
        <taxon>Lactobacillaceae</taxon>
        <taxon>Lactiplantibacillus</taxon>
    </lineage>
</organism>
<evidence type="ECO:0000259" key="5">
    <source>
        <dbReference type="Pfam" id="PF00535"/>
    </source>
</evidence>
<feature type="transmembrane region" description="Helical" evidence="4">
    <location>
        <begin position="6"/>
        <end position="25"/>
    </location>
</feature>
<evidence type="ECO:0000256" key="4">
    <source>
        <dbReference type="SAM" id="Phobius"/>
    </source>
</evidence>
<evidence type="ECO:0000256" key="2">
    <source>
        <dbReference type="ARBA" id="ARBA00022676"/>
    </source>
</evidence>
<gene>
    <name evidence="6" type="ORF">NAB2_1727</name>
</gene>
<dbReference type="EMBL" id="LUXO01000028">
    <property type="protein sequence ID" value="KZV02891.1"/>
    <property type="molecule type" value="Genomic_DNA"/>
</dbReference>
<proteinExistence type="inferred from homology"/>
<dbReference type="InterPro" id="IPR029044">
    <property type="entry name" value="Nucleotide-diphossugar_trans"/>
</dbReference>
<evidence type="ECO:0000256" key="3">
    <source>
        <dbReference type="ARBA" id="ARBA00022679"/>
    </source>
</evidence>
<keyword evidence="3" id="KW-0808">Transferase</keyword>
<comment type="caution">
    <text evidence="6">The sequence shown here is derived from an EMBL/GenBank/DDBJ whole genome shotgun (WGS) entry which is preliminary data.</text>
</comment>
<feature type="transmembrane region" description="Helical" evidence="4">
    <location>
        <begin position="404"/>
        <end position="422"/>
    </location>
</feature>
<keyword evidence="4" id="KW-0472">Membrane</keyword>
<dbReference type="GO" id="GO:0016757">
    <property type="term" value="F:glycosyltransferase activity"/>
    <property type="evidence" value="ECO:0007669"/>
    <property type="project" value="UniProtKB-KW"/>
</dbReference>
<accession>A0AAW3RI81</accession>
<feature type="domain" description="Glycosyltransferase 2-like" evidence="5">
    <location>
        <begin position="46"/>
        <end position="213"/>
    </location>
</feature>
<dbReference type="PANTHER" id="PTHR43630:SF1">
    <property type="entry name" value="POLY-BETA-1,6-N-ACETYL-D-GLUCOSAMINE SYNTHASE"/>
    <property type="match status" value="1"/>
</dbReference>
<evidence type="ECO:0000256" key="1">
    <source>
        <dbReference type="ARBA" id="ARBA00006739"/>
    </source>
</evidence>
<dbReference type="Gene3D" id="3.90.550.10">
    <property type="entry name" value="Spore Coat Polysaccharide Biosynthesis Protein SpsA, Chain A"/>
    <property type="match status" value="1"/>
</dbReference>
<protein>
    <submittedName>
        <fullName evidence="6">Glycosyltransferase</fullName>
    </submittedName>
</protein>
<reference evidence="6 7" key="1">
    <citation type="submission" date="2016-03" db="EMBL/GenBank/DDBJ databases">
        <title>Comparative genomics of 54 Lactobacillus plantarum strains reveals genomic uncoupling from niche constraints.</title>
        <authorList>
            <person name="Martino M.E."/>
        </authorList>
    </citation>
    <scope>NUCLEOTIDE SEQUENCE [LARGE SCALE GENOMIC DNA]</scope>
    <source>
        <strain evidence="6 7">NAB2</strain>
    </source>
</reference>
<keyword evidence="4" id="KW-1133">Transmembrane helix</keyword>